<gene>
    <name evidence="11" type="ORF">MERGE_001700</name>
</gene>
<organism evidence="11 12">
    <name type="scientific">Pneumocystis wakefieldiae</name>
    <dbReference type="NCBI Taxonomy" id="38082"/>
    <lineage>
        <taxon>Eukaryota</taxon>
        <taxon>Fungi</taxon>
        <taxon>Dikarya</taxon>
        <taxon>Ascomycota</taxon>
        <taxon>Taphrinomycotina</taxon>
        <taxon>Pneumocystomycetes</taxon>
        <taxon>Pneumocystaceae</taxon>
        <taxon>Pneumocystis</taxon>
    </lineage>
</organism>
<dbReference type="GO" id="GO:0033617">
    <property type="term" value="P:mitochondrial respiratory chain complex IV assembly"/>
    <property type="evidence" value="ECO:0007669"/>
    <property type="project" value="UniProtKB-UniRule"/>
</dbReference>
<evidence type="ECO:0000313" key="11">
    <source>
        <dbReference type="EMBL" id="QSL64399.1"/>
    </source>
</evidence>
<evidence type="ECO:0000256" key="9">
    <source>
        <dbReference type="RuleBase" id="RU367056"/>
    </source>
</evidence>
<evidence type="ECO:0000256" key="4">
    <source>
        <dbReference type="ARBA" id="ARBA00011351"/>
    </source>
</evidence>
<keyword evidence="8 9" id="KW-0472">Membrane</keyword>
<comment type="subunit">
    <text evidence="4 9">Component of 250-400 kDa complexes called cytochrome oxidase assembly intermediates or COA complexes.</text>
</comment>
<accession>A0A899FYP4</accession>
<keyword evidence="5 9" id="KW-0812">Transmembrane</keyword>
<dbReference type="GO" id="GO:0005743">
    <property type="term" value="C:mitochondrial inner membrane"/>
    <property type="evidence" value="ECO:0007669"/>
    <property type="project" value="UniProtKB-UniRule"/>
</dbReference>
<dbReference type="OrthoDB" id="10018333at2759"/>
<feature type="domain" description="Cytochrome c oxidase assembly factor 3 mitochondrial coiled-coil" evidence="10">
    <location>
        <begin position="29"/>
        <end position="64"/>
    </location>
</feature>
<comment type="similarity">
    <text evidence="3 9">Belongs to the COA3 family.</text>
</comment>
<keyword evidence="9" id="KW-0999">Mitochondrion inner membrane</keyword>
<sequence>MRNRLLYRFSNSKCLYSTSYQNSEVLRHIRKHYNFRNAITGTFLFVFVGSVYFYSIYAVKQEDLIGSELAEFNLLL</sequence>
<evidence type="ECO:0000256" key="7">
    <source>
        <dbReference type="ARBA" id="ARBA00023128"/>
    </source>
</evidence>
<comment type="function">
    <text evidence="1 9">Required for assembly of cytochrome c oxidase (complex IV).</text>
</comment>
<protein>
    <recommendedName>
        <fullName evidence="9">Cytochrome c oxidase assembly factor 3</fullName>
    </recommendedName>
</protein>
<dbReference type="AlphaFoldDB" id="A0A899FYP4"/>
<evidence type="ECO:0000256" key="2">
    <source>
        <dbReference type="ARBA" id="ARBA00004304"/>
    </source>
</evidence>
<dbReference type="InterPro" id="IPR018628">
    <property type="entry name" value="Coa3_CC"/>
</dbReference>
<dbReference type="Pfam" id="PF09813">
    <property type="entry name" value="Coa3_cc"/>
    <property type="match status" value="1"/>
</dbReference>
<evidence type="ECO:0000256" key="3">
    <source>
        <dbReference type="ARBA" id="ARBA00007035"/>
    </source>
</evidence>
<reference evidence="11" key="1">
    <citation type="submission" date="2020-06" db="EMBL/GenBank/DDBJ databases">
        <title>Genomes of multiple members of Pneumocystis genus reveal paths to human pathogen Pneumocystis jirovecii.</title>
        <authorList>
            <person name="Cisse O.H."/>
            <person name="Ma L."/>
            <person name="Dekker J."/>
            <person name="Khil P."/>
            <person name="Jo J."/>
            <person name="Brenchley J."/>
            <person name="Blair R."/>
            <person name="Pahar B."/>
            <person name="Chabe M."/>
            <person name="Van Rompay K.A."/>
            <person name="Keesler R."/>
            <person name="Sukura A."/>
            <person name="Hirsch V."/>
            <person name="Kutty G."/>
            <person name="Liu Y."/>
            <person name="Peng L."/>
            <person name="Chen J."/>
            <person name="Song J."/>
            <person name="Weissenbacher-Lang C."/>
            <person name="Xu J."/>
            <person name="Upham N.S."/>
            <person name="Stajich J.E."/>
            <person name="Cuomo C.A."/>
            <person name="Cushion M.T."/>
            <person name="Kovacs J.A."/>
        </authorList>
    </citation>
    <scope>NUCLEOTIDE SEQUENCE</scope>
    <source>
        <strain evidence="11">2A</strain>
    </source>
</reference>
<keyword evidence="7 9" id="KW-0496">Mitochondrion</keyword>
<dbReference type="InterPro" id="IPR041752">
    <property type="entry name" value="Coa3"/>
</dbReference>
<evidence type="ECO:0000256" key="8">
    <source>
        <dbReference type="ARBA" id="ARBA00023136"/>
    </source>
</evidence>
<dbReference type="PANTHER" id="PTHR15642">
    <property type="entry name" value="CYTOCHROME C OXIDASE ASSEMBLY FACTOR 3, MITOCHONDRIAL"/>
    <property type="match status" value="1"/>
</dbReference>
<dbReference type="Proteomes" id="UP000663699">
    <property type="component" value="Chromosome 2"/>
</dbReference>
<keyword evidence="12" id="KW-1185">Reference proteome</keyword>
<evidence type="ECO:0000256" key="5">
    <source>
        <dbReference type="ARBA" id="ARBA00022692"/>
    </source>
</evidence>
<dbReference type="PANTHER" id="PTHR15642:SF3">
    <property type="entry name" value="CYTOCHROME C OXIDASE ASSEMBLY FACTOR 3 HOMOLOG, MITOCHONDRIAL"/>
    <property type="match status" value="1"/>
</dbReference>
<proteinExistence type="inferred from homology"/>
<evidence type="ECO:0000256" key="6">
    <source>
        <dbReference type="ARBA" id="ARBA00022989"/>
    </source>
</evidence>
<evidence type="ECO:0000313" key="12">
    <source>
        <dbReference type="Proteomes" id="UP000663699"/>
    </source>
</evidence>
<comment type="subcellular location">
    <subcellularLocation>
        <location evidence="2">Mitochondrion membrane</location>
        <topology evidence="2">Single-pass membrane protein</topology>
    </subcellularLocation>
</comment>
<dbReference type="EMBL" id="CP054533">
    <property type="protein sequence ID" value="QSL64399.1"/>
    <property type="molecule type" value="Genomic_DNA"/>
</dbReference>
<feature type="transmembrane region" description="Helical" evidence="9">
    <location>
        <begin position="37"/>
        <end position="57"/>
    </location>
</feature>
<evidence type="ECO:0000259" key="10">
    <source>
        <dbReference type="Pfam" id="PF09813"/>
    </source>
</evidence>
<name>A0A899FYP4_9ASCO</name>
<keyword evidence="6 9" id="KW-1133">Transmembrane helix</keyword>
<evidence type="ECO:0000256" key="1">
    <source>
        <dbReference type="ARBA" id="ARBA00003064"/>
    </source>
</evidence>